<dbReference type="GO" id="GO:0006307">
    <property type="term" value="P:DNA alkylation repair"/>
    <property type="evidence" value="ECO:0007669"/>
    <property type="project" value="InterPro"/>
</dbReference>
<dbReference type="InterPro" id="IPR019510">
    <property type="entry name" value="AKAP7-like_phosphoesterase"/>
</dbReference>
<dbReference type="PANTHER" id="PTHR13360:SF1">
    <property type="entry name" value="ACTIVATING SIGNAL COINTEGRATOR 1 COMPLEX SUBUNIT 1"/>
    <property type="match status" value="1"/>
</dbReference>
<accession>A0A8J8NKP3</accession>
<evidence type="ECO:0000259" key="1">
    <source>
        <dbReference type="Pfam" id="PF10469"/>
    </source>
</evidence>
<dbReference type="OrthoDB" id="446074at2759"/>
<reference evidence="2" key="1">
    <citation type="submission" date="2019-06" db="EMBL/GenBank/DDBJ databases">
        <authorList>
            <person name="Zheng W."/>
        </authorList>
    </citation>
    <scope>NUCLEOTIDE SEQUENCE</scope>
    <source>
        <strain evidence="2">QDHG01</strain>
    </source>
</reference>
<name>A0A8J8NKP3_HALGN</name>
<evidence type="ECO:0000313" key="3">
    <source>
        <dbReference type="Proteomes" id="UP000785679"/>
    </source>
</evidence>
<feature type="domain" description="A-kinase anchor protein 7-like phosphoesterase" evidence="1">
    <location>
        <begin position="113"/>
        <end position="330"/>
    </location>
</feature>
<dbReference type="InterPro" id="IPR009210">
    <property type="entry name" value="ASCC1"/>
</dbReference>
<organism evidence="2 3">
    <name type="scientific">Halteria grandinella</name>
    <dbReference type="NCBI Taxonomy" id="5974"/>
    <lineage>
        <taxon>Eukaryota</taxon>
        <taxon>Sar</taxon>
        <taxon>Alveolata</taxon>
        <taxon>Ciliophora</taxon>
        <taxon>Intramacronucleata</taxon>
        <taxon>Spirotrichea</taxon>
        <taxon>Stichotrichia</taxon>
        <taxon>Sporadotrichida</taxon>
        <taxon>Halteriidae</taxon>
        <taxon>Halteria</taxon>
    </lineage>
</organism>
<comment type="caution">
    <text evidence="2">The sequence shown here is derived from an EMBL/GenBank/DDBJ whole genome shotgun (WGS) entry which is preliminary data.</text>
</comment>
<dbReference type="GO" id="GO:0006355">
    <property type="term" value="P:regulation of DNA-templated transcription"/>
    <property type="evidence" value="ECO:0007669"/>
    <property type="project" value="TreeGrafter"/>
</dbReference>
<dbReference type="Proteomes" id="UP000785679">
    <property type="component" value="Unassembled WGS sequence"/>
</dbReference>
<evidence type="ECO:0000313" key="2">
    <source>
        <dbReference type="EMBL" id="TNV76857.1"/>
    </source>
</evidence>
<dbReference type="Pfam" id="PF10469">
    <property type="entry name" value="AKAP7_NLS"/>
    <property type="match status" value="1"/>
</dbReference>
<dbReference type="PANTHER" id="PTHR13360">
    <property type="entry name" value="ACTIVATING SIGNAL COINTEGRATOR 1 COMPLEX SUBUNIT 1"/>
    <property type="match status" value="1"/>
</dbReference>
<dbReference type="EMBL" id="RRYP01012839">
    <property type="protein sequence ID" value="TNV76857.1"/>
    <property type="molecule type" value="Genomic_DNA"/>
</dbReference>
<keyword evidence="3" id="KW-1185">Reference proteome</keyword>
<proteinExistence type="predicted"/>
<dbReference type="GO" id="GO:0005634">
    <property type="term" value="C:nucleus"/>
    <property type="evidence" value="ECO:0007669"/>
    <property type="project" value="TreeGrafter"/>
</dbReference>
<dbReference type="AlphaFoldDB" id="A0A8J8NKP3"/>
<gene>
    <name evidence="2" type="ORF">FGO68_gene1387</name>
</gene>
<protein>
    <recommendedName>
        <fullName evidence="1">A-kinase anchor protein 7-like phosphoesterase domain-containing protein</fullName>
    </recommendedName>
</protein>
<dbReference type="Gene3D" id="3.90.1140.10">
    <property type="entry name" value="Cyclic phosphodiesterase"/>
    <property type="match status" value="1"/>
</dbReference>
<sequence length="332" mass="38537">MEKCAEKFLITRASIVEEALQRGLINDQRHNLLLHFFEIQTIDPNLSPTVSEGSKYLGNILRKLDKFTKQGDLETSLEHVMIIVQSKEFNKLSDNYKYSQISTSKAVSQKRDFTHFISLPLNIQGLIDPYESWMNDILLQKYPSIQKRSFTSSSMLHLTILMLPLESPDQLQNAIIAFKSVENTIKEIKRKLSLKMQDPHLAFHSLQFMGKPSKARVVYYDLDVESPWYEALKDAIDILIRAMLKFDVLQESELSHIFFNEETGRYENEKLHVTLMNSTFTKSKGIDLVPIIEDGLMEEAYWDPITVGRIDISTRFKYGDDGFYMPAYSFYF</sequence>